<organism evidence="1 2">
    <name type="scientific">Sphingomonas japonica</name>
    <dbReference type="NCBI Taxonomy" id="511662"/>
    <lineage>
        <taxon>Bacteria</taxon>
        <taxon>Pseudomonadati</taxon>
        <taxon>Pseudomonadota</taxon>
        <taxon>Alphaproteobacteria</taxon>
        <taxon>Sphingomonadales</taxon>
        <taxon>Sphingomonadaceae</taxon>
        <taxon>Sphingomonas</taxon>
    </lineage>
</organism>
<evidence type="ECO:0008006" key="3">
    <source>
        <dbReference type="Google" id="ProtNLM"/>
    </source>
</evidence>
<evidence type="ECO:0000313" key="2">
    <source>
        <dbReference type="Proteomes" id="UP000788153"/>
    </source>
</evidence>
<proteinExistence type="predicted"/>
<comment type="caution">
    <text evidence="1">The sequence shown here is derived from an EMBL/GenBank/DDBJ whole genome shotgun (WGS) entry which is preliminary data.</text>
</comment>
<name>A0ABX0U6G3_9SPHN</name>
<dbReference type="RefSeq" id="WP_140047264.1">
    <property type="nucleotide sequence ID" value="NZ_BAAAEV010000001.1"/>
</dbReference>
<reference evidence="1 2" key="1">
    <citation type="submission" date="2020-03" db="EMBL/GenBank/DDBJ databases">
        <title>Genomic Encyclopedia of Type Strains, Phase IV (KMG-IV): sequencing the most valuable type-strain genomes for metagenomic binning, comparative biology and taxonomic classification.</title>
        <authorList>
            <person name="Goeker M."/>
        </authorList>
    </citation>
    <scope>NUCLEOTIDE SEQUENCE [LARGE SCALE GENOMIC DNA]</scope>
    <source>
        <strain evidence="1 2">DSM 22753</strain>
    </source>
</reference>
<evidence type="ECO:0000313" key="1">
    <source>
        <dbReference type="EMBL" id="NIJ24837.1"/>
    </source>
</evidence>
<dbReference type="EMBL" id="JAASQP010000001">
    <property type="protein sequence ID" value="NIJ24837.1"/>
    <property type="molecule type" value="Genomic_DNA"/>
</dbReference>
<protein>
    <recommendedName>
        <fullName evidence="3">DNA transfer protein</fullName>
    </recommendedName>
</protein>
<sequence length="186" mass="19045">MTAITDQLGSLVPGLLDQYKTGDPNVNAAKSYNMDVLSGKYLNGNPYLDDIVQQTGDDVRNGVSASLGTRGLVGGSAQSDIVSRNLANNSNTLRYTDYNNQMQRMDGAVGQATGLNAASQLPLASLLEIAQAQQMPVQAASGAGSAIGGLLGQYTNQTQKSSPSLGAILAQIAGNAANTYASGGFG</sequence>
<dbReference type="Proteomes" id="UP000788153">
    <property type="component" value="Unassembled WGS sequence"/>
</dbReference>
<accession>A0ABX0U6G3</accession>
<gene>
    <name evidence="1" type="ORF">FHT01_002379</name>
</gene>
<keyword evidence="2" id="KW-1185">Reference proteome</keyword>